<proteinExistence type="predicted"/>
<feature type="transmembrane region" description="Helical" evidence="1">
    <location>
        <begin position="17"/>
        <end position="37"/>
    </location>
</feature>
<dbReference type="EMBL" id="ASGP02000005">
    <property type="protein sequence ID" value="KAH9507160.1"/>
    <property type="molecule type" value="Genomic_DNA"/>
</dbReference>
<organism evidence="2 3">
    <name type="scientific">Dermatophagoides farinae</name>
    <name type="common">American house dust mite</name>
    <dbReference type="NCBI Taxonomy" id="6954"/>
    <lineage>
        <taxon>Eukaryota</taxon>
        <taxon>Metazoa</taxon>
        <taxon>Ecdysozoa</taxon>
        <taxon>Arthropoda</taxon>
        <taxon>Chelicerata</taxon>
        <taxon>Arachnida</taxon>
        <taxon>Acari</taxon>
        <taxon>Acariformes</taxon>
        <taxon>Sarcoptiformes</taxon>
        <taxon>Astigmata</taxon>
        <taxon>Psoroptidia</taxon>
        <taxon>Analgoidea</taxon>
        <taxon>Pyroglyphidae</taxon>
        <taxon>Dermatophagoidinae</taxon>
        <taxon>Dermatophagoides</taxon>
    </lineage>
</organism>
<gene>
    <name evidence="2" type="ORF">DERF_011858</name>
</gene>
<evidence type="ECO:0000313" key="3">
    <source>
        <dbReference type="Proteomes" id="UP000790347"/>
    </source>
</evidence>
<protein>
    <submittedName>
        <fullName evidence="2">Uncharacterized protein</fullName>
    </submittedName>
</protein>
<dbReference type="AlphaFoldDB" id="A0A922L045"/>
<evidence type="ECO:0000256" key="1">
    <source>
        <dbReference type="SAM" id="Phobius"/>
    </source>
</evidence>
<feature type="non-terminal residue" evidence="2">
    <location>
        <position position="134"/>
    </location>
</feature>
<reference evidence="2" key="2">
    <citation type="journal article" date="2022" name="Res Sq">
        <title>Comparative Genomics Reveals Insights into the Divergent Evolution of Astigmatic Mites and Household Pest Adaptations.</title>
        <authorList>
            <person name="Xiong Q."/>
            <person name="Wan A.T.-Y."/>
            <person name="Liu X.-Y."/>
            <person name="Fung C.S.-H."/>
            <person name="Xiao X."/>
            <person name="Malainual N."/>
            <person name="Hou J."/>
            <person name="Wang L."/>
            <person name="Wang M."/>
            <person name="Yang K."/>
            <person name="Cui Y."/>
            <person name="Leung E."/>
            <person name="Nong W."/>
            <person name="Shin S.-K."/>
            <person name="Au S."/>
            <person name="Jeong K.Y."/>
            <person name="Chew F.T."/>
            <person name="Hui J."/>
            <person name="Leung T.F."/>
            <person name="Tungtrongchitr A."/>
            <person name="Zhong N."/>
            <person name="Liu Z."/>
            <person name="Tsui S."/>
        </authorList>
    </citation>
    <scope>NUCLEOTIDE SEQUENCE</scope>
    <source>
        <strain evidence="2">Derf</strain>
        <tissue evidence="2">Whole organism</tissue>
    </source>
</reference>
<name>A0A922L045_DERFA</name>
<reference evidence="2" key="1">
    <citation type="submission" date="2013-05" db="EMBL/GenBank/DDBJ databases">
        <authorList>
            <person name="Yim A.K.Y."/>
            <person name="Chan T.F."/>
            <person name="Ji K.M."/>
            <person name="Liu X.Y."/>
            <person name="Zhou J.W."/>
            <person name="Li R.Q."/>
            <person name="Yang K.Y."/>
            <person name="Li J."/>
            <person name="Li M."/>
            <person name="Law P.T.W."/>
            <person name="Wu Y.L."/>
            <person name="Cai Z.L."/>
            <person name="Qin H."/>
            <person name="Bao Y."/>
            <person name="Leung R.K.K."/>
            <person name="Ng P.K.S."/>
            <person name="Zou J."/>
            <person name="Zhong X.J."/>
            <person name="Ran P.X."/>
            <person name="Zhong N.S."/>
            <person name="Liu Z.G."/>
            <person name="Tsui S.K.W."/>
        </authorList>
    </citation>
    <scope>NUCLEOTIDE SEQUENCE</scope>
    <source>
        <strain evidence="2">Derf</strain>
        <tissue evidence="2">Whole organism</tissue>
    </source>
</reference>
<feature type="non-terminal residue" evidence="2">
    <location>
        <position position="1"/>
    </location>
</feature>
<accession>A0A922L045</accession>
<dbReference type="Proteomes" id="UP000790347">
    <property type="component" value="Unassembled WGS sequence"/>
</dbReference>
<keyword evidence="3" id="KW-1185">Reference proteome</keyword>
<comment type="caution">
    <text evidence="2">The sequence shown here is derived from an EMBL/GenBank/DDBJ whole genome shotgun (WGS) entry which is preliminary data.</text>
</comment>
<evidence type="ECO:0000313" key="2">
    <source>
        <dbReference type="EMBL" id="KAH9507160.1"/>
    </source>
</evidence>
<keyword evidence="1" id="KW-0472">Membrane</keyword>
<keyword evidence="1" id="KW-0812">Transmembrane</keyword>
<sequence length="134" mass="16032">SYQIKIRSNYRNDDFPVILYIGSWAFKVLKYQLLLLLKPMYYIVIDKEREKLDYSFDKKNELFLVEDYSEHRIDELLANELKSMYGSKVTTVLIVLMRDCLVTRYFKKGLGFTEKIQAYIQGQMLKRTMNSSQE</sequence>
<keyword evidence="1" id="KW-1133">Transmembrane helix</keyword>